<comment type="caution">
    <text evidence="1">The sequence shown here is derived from an EMBL/GenBank/DDBJ whole genome shotgun (WGS) entry which is preliminary data.</text>
</comment>
<feature type="non-terminal residue" evidence="1">
    <location>
        <position position="1"/>
    </location>
</feature>
<evidence type="ECO:0000313" key="1">
    <source>
        <dbReference type="EMBL" id="MCI82342.1"/>
    </source>
</evidence>
<accession>A0A392V4I4</accession>
<organism evidence="1 2">
    <name type="scientific">Trifolium medium</name>
    <dbReference type="NCBI Taxonomy" id="97028"/>
    <lineage>
        <taxon>Eukaryota</taxon>
        <taxon>Viridiplantae</taxon>
        <taxon>Streptophyta</taxon>
        <taxon>Embryophyta</taxon>
        <taxon>Tracheophyta</taxon>
        <taxon>Spermatophyta</taxon>
        <taxon>Magnoliopsida</taxon>
        <taxon>eudicotyledons</taxon>
        <taxon>Gunneridae</taxon>
        <taxon>Pentapetalae</taxon>
        <taxon>rosids</taxon>
        <taxon>fabids</taxon>
        <taxon>Fabales</taxon>
        <taxon>Fabaceae</taxon>
        <taxon>Papilionoideae</taxon>
        <taxon>50 kb inversion clade</taxon>
        <taxon>NPAAA clade</taxon>
        <taxon>Hologalegina</taxon>
        <taxon>IRL clade</taxon>
        <taxon>Trifolieae</taxon>
        <taxon>Trifolium</taxon>
    </lineage>
</organism>
<proteinExistence type="predicted"/>
<dbReference type="AlphaFoldDB" id="A0A392V4I4"/>
<sequence>SNGSLNLECAVRPPGNNVAAIAEDAVAMTICPLLLKVAITA</sequence>
<reference evidence="1 2" key="1">
    <citation type="journal article" date="2018" name="Front. Plant Sci.">
        <title>Red Clover (Trifolium pratense) and Zigzag Clover (T. medium) - A Picture of Genomic Similarities and Differences.</title>
        <authorList>
            <person name="Dluhosova J."/>
            <person name="Istvanek J."/>
            <person name="Nedelnik J."/>
            <person name="Repkova J."/>
        </authorList>
    </citation>
    <scope>NUCLEOTIDE SEQUENCE [LARGE SCALE GENOMIC DNA]</scope>
    <source>
        <strain evidence="2">cv. 10/8</strain>
        <tissue evidence="1">Leaf</tissue>
    </source>
</reference>
<keyword evidence="2" id="KW-1185">Reference proteome</keyword>
<dbReference type="Proteomes" id="UP000265520">
    <property type="component" value="Unassembled WGS sequence"/>
</dbReference>
<evidence type="ECO:0000313" key="2">
    <source>
        <dbReference type="Proteomes" id="UP000265520"/>
    </source>
</evidence>
<dbReference type="EMBL" id="LXQA011040958">
    <property type="protein sequence ID" value="MCI82342.1"/>
    <property type="molecule type" value="Genomic_DNA"/>
</dbReference>
<name>A0A392V4I4_9FABA</name>
<protein>
    <submittedName>
        <fullName evidence="1">Uncharacterized protein</fullName>
    </submittedName>
</protein>